<dbReference type="Proteomes" id="UP000250434">
    <property type="component" value="Chromosome"/>
</dbReference>
<dbReference type="InterPro" id="IPR000524">
    <property type="entry name" value="Tscrpt_reg_HTH_GntR"/>
</dbReference>
<name>A0A344LCD0_9PSEU</name>
<accession>A0A344LCD0</accession>
<dbReference type="SUPFAM" id="SSF46785">
    <property type="entry name" value="Winged helix' DNA-binding domain"/>
    <property type="match status" value="1"/>
</dbReference>
<keyword evidence="2" id="KW-0238">DNA-binding</keyword>
<keyword evidence="1" id="KW-0805">Transcription regulation</keyword>
<evidence type="ECO:0000256" key="1">
    <source>
        <dbReference type="ARBA" id="ARBA00023015"/>
    </source>
</evidence>
<dbReference type="KEGG" id="aab:A4R43_27105"/>
<dbReference type="InterPro" id="IPR011711">
    <property type="entry name" value="GntR_C"/>
</dbReference>
<dbReference type="OrthoDB" id="3186208at2"/>
<evidence type="ECO:0000256" key="3">
    <source>
        <dbReference type="ARBA" id="ARBA00023163"/>
    </source>
</evidence>
<keyword evidence="6" id="KW-1185">Reference proteome</keyword>
<keyword evidence="3" id="KW-0804">Transcription</keyword>
<dbReference type="Gene3D" id="1.10.10.10">
    <property type="entry name" value="Winged helix-like DNA-binding domain superfamily/Winged helix DNA-binding domain"/>
    <property type="match status" value="1"/>
</dbReference>
<feature type="domain" description="HTH gntR-type" evidence="4">
    <location>
        <begin position="4"/>
        <end position="71"/>
    </location>
</feature>
<dbReference type="InterPro" id="IPR036390">
    <property type="entry name" value="WH_DNA-bd_sf"/>
</dbReference>
<reference evidence="5 6" key="1">
    <citation type="submission" date="2016-04" db="EMBL/GenBank/DDBJ databases">
        <title>Complete genome sequence and analysis of deep-sea sediment isolate, Amycolatopsis sp. WP1.</title>
        <authorList>
            <person name="Wang H."/>
            <person name="Chen S."/>
            <person name="Wu Q."/>
        </authorList>
    </citation>
    <scope>NUCLEOTIDE SEQUENCE [LARGE SCALE GENOMIC DNA]</scope>
    <source>
        <strain evidence="5 6">WP1</strain>
    </source>
</reference>
<evidence type="ECO:0000256" key="2">
    <source>
        <dbReference type="ARBA" id="ARBA00023125"/>
    </source>
</evidence>
<dbReference type="PROSITE" id="PS50949">
    <property type="entry name" value="HTH_GNTR"/>
    <property type="match status" value="1"/>
</dbReference>
<evidence type="ECO:0000259" key="4">
    <source>
        <dbReference type="PROSITE" id="PS50949"/>
    </source>
</evidence>
<dbReference type="InterPro" id="IPR008920">
    <property type="entry name" value="TF_FadR/GntR_C"/>
</dbReference>
<evidence type="ECO:0000313" key="5">
    <source>
        <dbReference type="EMBL" id="AXB45704.1"/>
    </source>
</evidence>
<protein>
    <submittedName>
        <fullName evidence="5">GntR family transcriptional regulator</fullName>
    </submittedName>
</protein>
<dbReference type="Pfam" id="PF07729">
    <property type="entry name" value="FCD"/>
    <property type="match status" value="1"/>
</dbReference>
<dbReference type="SUPFAM" id="SSF48008">
    <property type="entry name" value="GntR ligand-binding domain-like"/>
    <property type="match status" value="1"/>
</dbReference>
<dbReference type="Pfam" id="PF00392">
    <property type="entry name" value="GntR"/>
    <property type="match status" value="1"/>
</dbReference>
<dbReference type="Gene3D" id="1.20.120.530">
    <property type="entry name" value="GntR ligand-binding domain-like"/>
    <property type="match status" value="1"/>
</dbReference>
<dbReference type="PANTHER" id="PTHR43537:SF24">
    <property type="entry name" value="GLUCONATE OPERON TRANSCRIPTIONAL REPRESSOR"/>
    <property type="match status" value="1"/>
</dbReference>
<organism evidence="5 6">
    <name type="scientific">Amycolatopsis albispora</name>
    <dbReference type="NCBI Taxonomy" id="1804986"/>
    <lineage>
        <taxon>Bacteria</taxon>
        <taxon>Bacillati</taxon>
        <taxon>Actinomycetota</taxon>
        <taxon>Actinomycetes</taxon>
        <taxon>Pseudonocardiales</taxon>
        <taxon>Pseudonocardiaceae</taxon>
        <taxon>Amycolatopsis</taxon>
    </lineage>
</organism>
<proteinExistence type="predicted"/>
<sequence length="210" mass="22787">MAARSGREKAYEFLKGEVLPDPAAQGQFISEQDLASRIGVSRTPIREALLMLAAEELVQLVPNRGAYIAPLTGRDLSELIELRGMMERFAAEKTIAGDGVPVERMRATLKQQAELADPAQAKEFIELDTAFHTHLIDAAGNAMLSKAYAGLRDRQLRAGLVALFACPNRQHAVCEEHQAIVDGLAARDLAATHAAIDHHLGTTLKLQLTS</sequence>
<dbReference type="SMART" id="SM00895">
    <property type="entry name" value="FCD"/>
    <property type="match status" value="1"/>
</dbReference>
<evidence type="ECO:0000313" key="6">
    <source>
        <dbReference type="Proteomes" id="UP000250434"/>
    </source>
</evidence>
<dbReference type="AlphaFoldDB" id="A0A344LCD0"/>
<dbReference type="GO" id="GO:0003700">
    <property type="term" value="F:DNA-binding transcription factor activity"/>
    <property type="evidence" value="ECO:0007669"/>
    <property type="project" value="InterPro"/>
</dbReference>
<dbReference type="InterPro" id="IPR036388">
    <property type="entry name" value="WH-like_DNA-bd_sf"/>
</dbReference>
<dbReference type="PRINTS" id="PR00035">
    <property type="entry name" value="HTHGNTR"/>
</dbReference>
<dbReference type="SMART" id="SM00345">
    <property type="entry name" value="HTH_GNTR"/>
    <property type="match status" value="1"/>
</dbReference>
<gene>
    <name evidence="5" type="ORF">A4R43_27105</name>
</gene>
<dbReference type="EMBL" id="CP015163">
    <property type="protein sequence ID" value="AXB45704.1"/>
    <property type="molecule type" value="Genomic_DNA"/>
</dbReference>
<dbReference type="GO" id="GO:0003677">
    <property type="term" value="F:DNA binding"/>
    <property type="evidence" value="ECO:0007669"/>
    <property type="project" value="UniProtKB-KW"/>
</dbReference>
<dbReference type="RefSeq" id="WP_113694941.1">
    <property type="nucleotide sequence ID" value="NZ_CP015163.1"/>
</dbReference>
<dbReference type="PANTHER" id="PTHR43537">
    <property type="entry name" value="TRANSCRIPTIONAL REGULATOR, GNTR FAMILY"/>
    <property type="match status" value="1"/>
</dbReference>